<dbReference type="SFLD" id="SFLDS00029">
    <property type="entry name" value="Radical_SAM"/>
    <property type="match status" value="1"/>
</dbReference>
<dbReference type="NCBIfam" id="TIGR04078">
    <property type="entry name" value="rSAM_yydG"/>
    <property type="match status" value="1"/>
</dbReference>
<evidence type="ECO:0000256" key="4">
    <source>
        <dbReference type="ARBA" id="ARBA00023014"/>
    </source>
</evidence>
<keyword evidence="1" id="KW-0949">S-adenosyl-L-methionine</keyword>
<dbReference type="InterPro" id="IPR058240">
    <property type="entry name" value="rSAM_sf"/>
</dbReference>
<sequence>MYNNAVINLGAKCNAACAHCCFSCSPASTQSMDPNYIRQLAHELAENKKVNLISFTGGEIFLNYPFLQELLEIIKPHQKRITLISNGFWGISRKKTEQYFNDMEYYNVTNLTISYDEFHEPYVKADAIKNILECSRDFSSTSVALNMAVTKSKMSNRILEYMGESLLGIRVTKFPLMPVGEAKHEDPDSFQHIYKLSNERSLYCPGFEVVYHFDGQIYPCCSPAVFDTKLHLRESMDQTFDRTIEKLNSNLLFYIMRKEGFKWFIDTVQSNPEFNHIEIPEQFSSICNICNILFKTEENIDLLTPYMMNYYESMV</sequence>
<feature type="domain" description="Radical SAM core" evidence="5">
    <location>
        <begin position="1"/>
        <end position="208"/>
    </location>
</feature>
<dbReference type="AlphaFoldDB" id="A0A1G5JHL8"/>
<proteinExistence type="predicted"/>
<dbReference type="PANTHER" id="PTHR11228:SF22">
    <property type="entry name" value="PEPTIDE BIOSYNTHESIS PROTEIN YYDG-RELATED"/>
    <property type="match status" value="1"/>
</dbReference>
<dbReference type="GO" id="GO:0046872">
    <property type="term" value="F:metal ion binding"/>
    <property type="evidence" value="ECO:0007669"/>
    <property type="project" value="UniProtKB-KW"/>
</dbReference>
<evidence type="ECO:0000256" key="2">
    <source>
        <dbReference type="ARBA" id="ARBA00022723"/>
    </source>
</evidence>
<gene>
    <name evidence="6" type="ORF">SAMN05720606_11163</name>
</gene>
<evidence type="ECO:0000313" key="7">
    <source>
        <dbReference type="Proteomes" id="UP000198538"/>
    </source>
</evidence>
<evidence type="ECO:0000256" key="3">
    <source>
        <dbReference type="ARBA" id="ARBA00023004"/>
    </source>
</evidence>
<dbReference type="Pfam" id="PF04055">
    <property type="entry name" value="Radical_SAM"/>
    <property type="match status" value="1"/>
</dbReference>
<evidence type="ECO:0000313" key="6">
    <source>
        <dbReference type="EMBL" id="SCY87862.1"/>
    </source>
</evidence>
<dbReference type="SFLD" id="SFLDG01067">
    <property type="entry name" value="SPASM/twitch_domain_containing"/>
    <property type="match status" value="1"/>
</dbReference>
<keyword evidence="4" id="KW-0411">Iron-sulfur</keyword>
<dbReference type="InterPro" id="IPR007197">
    <property type="entry name" value="rSAM"/>
</dbReference>
<dbReference type="RefSeq" id="WP_090921900.1">
    <property type="nucleotide sequence ID" value="NZ_FMVM01000011.1"/>
</dbReference>
<dbReference type="GO" id="GO:0003824">
    <property type="term" value="F:catalytic activity"/>
    <property type="evidence" value="ECO:0007669"/>
    <property type="project" value="InterPro"/>
</dbReference>
<dbReference type="PROSITE" id="PS51918">
    <property type="entry name" value="RADICAL_SAM"/>
    <property type="match status" value="1"/>
</dbReference>
<accession>A0A1G5JHL8</accession>
<keyword evidence="2" id="KW-0479">Metal-binding</keyword>
<dbReference type="PANTHER" id="PTHR11228">
    <property type="entry name" value="RADICAL SAM DOMAIN PROTEIN"/>
    <property type="match status" value="1"/>
</dbReference>
<dbReference type="SUPFAM" id="SSF102114">
    <property type="entry name" value="Radical SAM enzymes"/>
    <property type="match status" value="1"/>
</dbReference>
<organism evidence="6 7">
    <name type="scientific">Paenibacillus polysaccharolyticus</name>
    <dbReference type="NCBI Taxonomy" id="582692"/>
    <lineage>
        <taxon>Bacteria</taxon>
        <taxon>Bacillati</taxon>
        <taxon>Bacillota</taxon>
        <taxon>Bacilli</taxon>
        <taxon>Bacillales</taxon>
        <taxon>Paenibacillaceae</taxon>
        <taxon>Paenibacillus</taxon>
    </lineage>
</organism>
<dbReference type="InterPro" id="IPR050377">
    <property type="entry name" value="Radical_SAM_PqqE_MftC-like"/>
</dbReference>
<dbReference type="Gene3D" id="3.20.20.70">
    <property type="entry name" value="Aldolase class I"/>
    <property type="match status" value="1"/>
</dbReference>
<dbReference type="STRING" id="582692.SAMN05720606_11163"/>
<dbReference type="EMBL" id="FMVM01000011">
    <property type="protein sequence ID" value="SCY87862.1"/>
    <property type="molecule type" value="Genomic_DNA"/>
</dbReference>
<dbReference type="InterPro" id="IPR013785">
    <property type="entry name" value="Aldolase_TIM"/>
</dbReference>
<dbReference type="GO" id="GO:0051536">
    <property type="term" value="F:iron-sulfur cluster binding"/>
    <property type="evidence" value="ECO:0007669"/>
    <property type="project" value="UniProtKB-KW"/>
</dbReference>
<evidence type="ECO:0000256" key="1">
    <source>
        <dbReference type="ARBA" id="ARBA00022691"/>
    </source>
</evidence>
<reference evidence="7" key="1">
    <citation type="submission" date="2016-10" db="EMBL/GenBank/DDBJ databases">
        <authorList>
            <person name="Varghese N."/>
            <person name="Submissions S."/>
        </authorList>
    </citation>
    <scope>NUCLEOTIDE SEQUENCE [LARGE SCALE GENOMIC DNA]</scope>
    <source>
        <strain evidence="7">BL9</strain>
    </source>
</reference>
<name>A0A1G5JHL8_9BACL</name>
<keyword evidence="3" id="KW-0408">Iron</keyword>
<dbReference type="CDD" id="cd01335">
    <property type="entry name" value="Radical_SAM"/>
    <property type="match status" value="1"/>
</dbReference>
<dbReference type="InterPro" id="IPR023904">
    <property type="entry name" value="Pep_rSAM_mat_YydG"/>
</dbReference>
<protein>
    <submittedName>
        <fullName evidence="6">Peptide modification radical SAM enzyme, YydG family</fullName>
    </submittedName>
</protein>
<keyword evidence="7" id="KW-1185">Reference proteome</keyword>
<dbReference type="Proteomes" id="UP000198538">
    <property type="component" value="Unassembled WGS sequence"/>
</dbReference>
<evidence type="ECO:0000259" key="5">
    <source>
        <dbReference type="PROSITE" id="PS51918"/>
    </source>
</evidence>